<organism evidence="1 2">
    <name type="scientific">Ilyodon furcidens</name>
    <name type="common">goldbreast splitfin</name>
    <dbReference type="NCBI Taxonomy" id="33524"/>
    <lineage>
        <taxon>Eukaryota</taxon>
        <taxon>Metazoa</taxon>
        <taxon>Chordata</taxon>
        <taxon>Craniata</taxon>
        <taxon>Vertebrata</taxon>
        <taxon>Euteleostomi</taxon>
        <taxon>Actinopterygii</taxon>
        <taxon>Neopterygii</taxon>
        <taxon>Teleostei</taxon>
        <taxon>Neoteleostei</taxon>
        <taxon>Acanthomorphata</taxon>
        <taxon>Ovalentaria</taxon>
        <taxon>Atherinomorphae</taxon>
        <taxon>Cyprinodontiformes</taxon>
        <taxon>Goodeidae</taxon>
        <taxon>Ilyodon</taxon>
    </lineage>
</organism>
<sequence length="109" mass="11894">MSLHVPTVSVIKWPLSAYPWTNSQYRVVDQLGPGRSATLFSFPSCSLAAWTFRFLLVQTAAEAPGRSALSVRVESAVRRRGQAGAARQPMVQADRTDCLWTKLSGDAAL</sequence>
<proteinExistence type="predicted"/>
<keyword evidence="2" id="KW-1185">Reference proteome</keyword>
<evidence type="ECO:0000313" key="1">
    <source>
        <dbReference type="EMBL" id="MEQ2257177.1"/>
    </source>
</evidence>
<protein>
    <submittedName>
        <fullName evidence="1">Uncharacterized protein</fullName>
    </submittedName>
</protein>
<name>A0ABV0VIU6_9TELE</name>
<accession>A0ABV0VIU6</accession>
<reference evidence="1 2" key="1">
    <citation type="submission" date="2021-06" db="EMBL/GenBank/DDBJ databases">
        <authorList>
            <person name="Palmer J.M."/>
        </authorList>
    </citation>
    <scope>NUCLEOTIDE SEQUENCE [LARGE SCALE GENOMIC DNA]</scope>
    <source>
        <strain evidence="2">if_2019</strain>
        <tissue evidence="1">Muscle</tissue>
    </source>
</reference>
<dbReference type="Proteomes" id="UP001482620">
    <property type="component" value="Unassembled WGS sequence"/>
</dbReference>
<dbReference type="EMBL" id="JAHRIQ010109343">
    <property type="protein sequence ID" value="MEQ2257177.1"/>
    <property type="molecule type" value="Genomic_DNA"/>
</dbReference>
<comment type="caution">
    <text evidence="1">The sequence shown here is derived from an EMBL/GenBank/DDBJ whole genome shotgun (WGS) entry which is preliminary data.</text>
</comment>
<evidence type="ECO:0000313" key="2">
    <source>
        <dbReference type="Proteomes" id="UP001482620"/>
    </source>
</evidence>
<gene>
    <name evidence="1" type="ORF">ILYODFUR_031961</name>
</gene>